<accession>A0A839PQC9</accession>
<name>A0A839PQC9_9MICO</name>
<proteinExistence type="predicted"/>
<protein>
    <submittedName>
        <fullName evidence="2">Uncharacterized protein</fullName>
    </submittedName>
</protein>
<dbReference type="EMBL" id="JACHVT010000003">
    <property type="protein sequence ID" value="MBB2986400.1"/>
    <property type="molecule type" value="Genomic_DNA"/>
</dbReference>
<evidence type="ECO:0000256" key="1">
    <source>
        <dbReference type="SAM" id="MobiDB-lite"/>
    </source>
</evidence>
<evidence type="ECO:0000313" key="2">
    <source>
        <dbReference type="EMBL" id="MBB2986400.1"/>
    </source>
</evidence>
<comment type="caution">
    <text evidence="2">The sequence shown here is derived from an EMBL/GenBank/DDBJ whole genome shotgun (WGS) entry which is preliminary data.</text>
</comment>
<feature type="compositionally biased region" description="Low complexity" evidence="1">
    <location>
        <begin position="7"/>
        <end position="18"/>
    </location>
</feature>
<organism evidence="2 3">
    <name type="scientific">Terracoccus luteus</name>
    <dbReference type="NCBI Taxonomy" id="53356"/>
    <lineage>
        <taxon>Bacteria</taxon>
        <taxon>Bacillati</taxon>
        <taxon>Actinomycetota</taxon>
        <taxon>Actinomycetes</taxon>
        <taxon>Micrococcales</taxon>
        <taxon>Intrasporangiaceae</taxon>
        <taxon>Terracoccus</taxon>
    </lineage>
</organism>
<feature type="region of interest" description="Disordered" evidence="1">
    <location>
        <begin position="1"/>
        <end position="50"/>
    </location>
</feature>
<gene>
    <name evidence="2" type="ORF">FHW14_001554</name>
</gene>
<evidence type="ECO:0000313" key="3">
    <source>
        <dbReference type="Proteomes" id="UP000590811"/>
    </source>
</evidence>
<dbReference type="Proteomes" id="UP000590811">
    <property type="component" value="Unassembled WGS sequence"/>
</dbReference>
<reference evidence="2 3" key="1">
    <citation type="submission" date="2020-08" db="EMBL/GenBank/DDBJ databases">
        <title>Genomic Encyclopedia of Type Strains, Phase IV (KMG-V): Genome sequencing to study the core and pangenomes of soil and plant-associated prokaryotes.</title>
        <authorList>
            <person name="Whitman W."/>
        </authorList>
    </citation>
    <scope>NUCLEOTIDE SEQUENCE [LARGE SCALE GENOMIC DNA]</scope>
    <source>
        <strain evidence="2 3">B3ACCR2</strain>
    </source>
</reference>
<feature type="compositionally biased region" description="Low complexity" evidence="1">
    <location>
        <begin position="26"/>
        <end position="35"/>
    </location>
</feature>
<sequence length="50" mass="4965">MQRAEEGGALLDVDVADGAAEEGDEPAAAPGQAPEVEGEVADEGLDREAG</sequence>
<dbReference type="AlphaFoldDB" id="A0A839PQC9"/>